<comment type="catalytic activity">
    <reaction evidence="6">
        <text>arsenic triglutathione + [thioredoxin]-dithiol + S-adenosyl-L-methionine + 2 H2O = methylarsonous acid + [thioredoxin]-disulfide + 3 glutathione + S-adenosyl-L-homocysteine + H(+)</text>
        <dbReference type="Rhea" id="RHEA:69460"/>
        <dbReference type="Rhea" id="RHEA-COMP:10698"/>
        <dbReference type="Rhea" id="RHEA-COMP:10700"/>
        <dbReference type="ChEBI" id="CHEBI:15377"/>
        <dbReference type="ChEBI" id="CHEBI:15378"/>
        <dbReference type="ChEBI" id="CHEBI:17826"/>
        <dbReference type="ChEBI" id="CHEBI:29950"/>
        <dbReference type="ChEBI" id="CHEBI:50058"/>
        <dbReference type="ChEBI" id="CHEBI:57856"/>
        <dbReference type="ChEBI" id="CHEBI:57925"/>
        <dbReference type="ChEBI" id="CHEBI:59789"/>
        <dbReference type="ChEBI" id="CHEBI:183640"/>
        <dbReference type="EC" id="2.1.1.137"/>
    </reaction>
</comment>
<dbReference type="InterPro" id="IPR026669">
    <property type="entry name" value="Arsenite_MeTrfase-like"/>
</dbReference>
<evidence type="ECO:0000256" key="2">
    <source>
        <dbReference type="ARBA" id="ARBA00022691"/>
    </source>
</evidence>
<evidence type="ECO:0000256" key="6">
    <source>
        <dbReference type="ARBA" id="ARBA00047941"/>
    </source>
</evidence>
<dbReference type="PANTHER" id="PTHR43675">
    <property type="entry name" value="ARSENITE METHYLTRANSFERASE"/>
    <property type="match status" value="1"/>
</dbReference>
<dbReference type="InterPro" id="IPR029063">
    <property type="entry name" value="SAM-dependent_MTases_sf"/>
</dbReference>
<dbReference type="RefSeq" id="WP_263993052.1">
    <property type="nucleotide sequence ID" value="NZ_CP087994.1"/>
</dbReference>
<reference evidence="10" key="1">
    <citation type="submission" date="2021-11" db="EMBL/GenBank/DDBJ databases">
        <title>Isoprene-degrading acetogen.</title>
        <authorList>
            <person name="Yang Y."/>
            <person name="Jin H."/>
            <person name="Yan J."/>
        </authorList>
    </citation>
    <scope>NUCLEOTIDE SEQUENCE</scope>
    <source>
        <strain evidence="10">Berkeley</strain>
    </source>
</reference>
<comment type="similarity">
    <text evidence="3">Belongs to the methyltransferase superfamily. Arsenite methyltransferase family.</text>
</comment>
<feature type="domain" description="Methyltransferase" evidence="9">
    <location>
        <begin position="71"/>
        <end position="217"/>
    </location>
</feature>
<dbReference type="Proteomes" id="UP001163550">
    <property type="component" value="Chromosome"/>
</dbReference>
<evidence type="ECO:0000256" key="1">
    <source>
        <dbReference type="ARBA" id="ARBA00022679"/>
    </source>
</evidence>
<evidence type="ECO:0000259" key="9">
    <source>
        <dbReference type="Pfam" id="PF13847"/>
    </source>
</evidence>
<dbReference type="GO" id="GO:0032259">
    <property type="term" value="P:methylation"/>
    <property type="evidence" value="ECO:0007669"/>
    <property type="project" value="UniProtKB-KW"/>
</dbReference>
<evidence type="ECO:0000313" key="10">
    <source>
        <dbReference type="EMBL" id="UYO63963.1"/>
    </source>
</evidence>
<evidence type="ECO:0000313" key="11">
    <source>
        <dbReference type="Proteomes" id="UP001163550"/>
    </source>
</evidence>
<organism evidence="10 11">
    <name type="scientific">Acetobacterium wieringae</name>
    <dbReference type="NCBI Taxonomy" id="52694"/>
    <lineage>
        <taxon>Bacteria</taxon>
        <taxon>Bacillati</taxon>
        <taxon>Bacillota</taxon>
        <taxon>Clostridia</taxon>
        <taxon>Eubacteriales</taxon>
        <taxon>Eubacteriaceae</taxon>
        <taxon>Acetobacterium</taxon>
    </lineage>
</organism>
<dbReference type="Gene3D" id="3.40.50.150">
    <property type="entry name" value="Vaccinia Virus protein VP39"/>
    <property type="match status" value="1"/>
</dbReference>
<keyword evidence="11" id="KW-1185">Reference proteome</keyword>
<keyword evidence="2" id="KW-0949">S-adenosyl-L-methionine</keyword>
<evidence type="ECO:0000256" key="3">
    <source>
        <dbReference type="ARBA" id="ARBA00034487"/>
    </source>
</evidence>
<sequence length="245" mass="26522">MNNEEKYQAIMERYGTHARGDNPKKTGSLLDTEGRTQALNIGYTEEDLTGIPEGADMCLGCGAPLFFLTIKEGDTILDLGSGGGIDCFVAAKRVGKSGRVIGIDLTPEMVEKARLNGAESGFDNVEFIHGSVENLPLADHSIDAVISNCVLNLVPDKARAFSEAARVLRPGGRICLSDIVTMGKTPLKLRSLPKAYTACLSGAILKEEYLELMKQAGFTDISVEKKKEWPFFNNFASIQVTACKK</sequence>
<keyword evidence="1" id="KW-0808">Transferase</keyword>
<dbReference type="SUPFAM" id="SSF53335">
    <property type="entry name" value="S-adenosyl-L-methionine-dependent methyltransferases"/>
    <property type="match status" value="1"/>
</dbReference>
<keyword evidence="10" id="KW-0489">Methyltransferase</keyword>
<name>A0ABY6HHR7_9FIRM</name>
<evidence type="ECO:0000256" key="4">
    <source>
        <dbReference type="ARBA" id="ARBA00034521"/>
    </source>
</evidence>
<dbReference type="Pfam" id="PF13847">
    <property type="entry name" value="Methyltransf_31"/>
    <property type="match status" value="1"/>
</dbReference>
<evidence type="ECO:0000256" key="5">
    <source>
        <dbReference type="ARBA" id="ARBA00034545"/>
    </source>
</evidence>
<comment type="catalytic activity">
    <reaction evidence="8">
        <text>arsenic triglutathione + 3 [thioredoxin]-dithiol + 3 S-adenosyl-L-methionine = trimethylarsine + 3 [thioredoxin]-disulfide + 3 glutathione + 3 S-adenosyl-L-homocysteine + 3 H(+)</text>
        <dbReference type="Rhea" id="RHEA:69432"/>
        <dbReference type="Rhea" id="RHEA-COMP:10698"/>
        <dbReference type="Rhea" id="RHEA-COMP:10700"/>
        <dbReference type="ChEBI" id="CHEBI:15378"/>
        <dbReference type="ChEBI" id="CHEBI:27130"/>
        <dbReference type="ChEBI" id="CHEBI:29950"/>
        <dbReference type="ChEBI" id="CHEBI:50058"/>
        <dbReference type="ChEBI" id="CHEBI:57856"/>
        <dbReference type="ChEBI" id="CHEBI:57925"/>
        <dbReference type="ChEBI" id="CHEBI:59789"/>
        <dbReference type="ChEBI" id="CHEBI:183640"/>
        <dbReference type="EC" id="2.1.1.137"/>
    </reaction>
</comment>
<gene>
    <name evidence="10" type="primary">arsM</name>
    <name evidence="10" type="ORF">LNN31_05970</name>
</gene>
<proteinExistence type="inferred from homology"/>
<dbReference type="EC" id="2.1.1.137" evidence="4"/>
<accession>A0ABY6HHR7</accession>
<dbReference type="CDD" id="cd02440">
    <property type="entry name" value="AdoMet_MTases"/>
    <property type="match status" value="1"/>
</dbReference>
<evidence type="ECO:0000256" key="7">
    <source>
        <dbReference type="ARBA" id="ARBA00047943"/>
    </source>
</evidence>
<comment type="catalytic activity">
    <reaction evidence="7">
        <text>arsenic triglutathione + 2 [thioredoxin]-dithiol + 2 S-adenosyl-L-methionine + H2O = dimethylarsinous acid + 2 [thioredoxin]-disulfide + 3 glutathione + 2 S-adenosyl-L-homocysteine + 2 H(+)</text>
        <dbReference type="Rhea" id="RHEA:69464"/>
        <dbReference type="Rhea" id="RHEA-COMP:10698"/>
        <dbReference type="Rhea" id="RHEA-COMP:10700"/>
        <dbReference type="ChEBI" id="CHEBI:15377"/>
        <dbReference type="ChEBI" id="CHEBI:15378"/>
        <dbReference type="ChEBI" id="CHEBI:23808"/>
        <dbReference type="ChEBI" id="CHEBI:29950"/>
        <dbReference type="ChEBI" id="CHEBI:50058"/>
        <dbReference type="ChEBI" id="CHEBI:57856"/>
        <dbReference type="ChEBI" id="CHEBI:57925"/>
        <dbReference type="ChEBI" id="CHEBI:59789"/>
        <dbReference type="ChEBI" id="CHEBI:183640"/>
        <dbReference type="EC" id="2.1.1.137"/>
    </reaction>
</comment>
<dbReference type="EMBL" id="CP087994">
    <property type="protein sequence ID" value="UYO63963.1"/>
    <property type="molecule type" value="Genomic_DNA"/>
</dbReference>
<dbReference type="GO" id="GO:0008168">
    <property type="term" value="F:methyltransferase activity"/>
    <property type="evidence" value="ECO:0007669"/>
    <property type="project" value="UniProtKB-KW"/>
</dbReference>
<evidence type="ECO:0000256" key="8">
    <source>
        <dbReference type="ARBA" id="ARBA00048428"/>
    </source>
</evidence>
<dbReference type="InterPro" id="IPR025714">
    <property type="entry name" value="Methyltranfer_dom"/>
</dbReference>
<protein>
    <recommendedName>
        <fullName evidence="5">Arsenite methyltransferase</fullName>
        <ecNumber evidence="4">2.1.1.137</ecNumber>
    </recommendedName>
</protein>
<dbReference type="NCBIfam" id="NF008823">
    <property type="entry name" value="PRK11873.1"/>
    <property type="match status" value="1"/>
</dbReference>
<dbReference type="PANTHER" id="PTHR43675:SF8">
    <property type="entry name" value="ARSENITE METHYLTRANSFERASE"/>
    <property type="match status" value="1"/>
</dbReference>